<evidence type="ECO:0000256" key="1">
    <source>
        <dbReference type="ARBA" id="ARBA00022536"/>
    </source>
</evidence>
<dbReference type="PROSITE" id="PS01187">
    <property type="entry name" value="EGF_CA"/>
    <property type="match status" value="2"/>
</dbReference>
<dbReference type="PANTHER" id="PTHR24034:SF200">
    <property type="entry name" value="EGF-LIKE AND EMI DOMAIN-CONTAINING PROTEIN 1"/>
    <property type="match status" value="1"/>
</dbReference>
<evidence type="ECO:0000256" key="3">
    <source>
        <dbReference type="ARBA" id="ARBA00023157"/>
    </source>
</evidence>
<dbReference type="InterPro" id="IPR050751">
    <property type="entry name" value="ECM_structural_protein"/>
</dbReference>
<dbReference type="PROSITE" id="PS50026">
    <property type="entry name" value="EGF_3"/>
    <property type="match status" value="1"/>
</dbReference>
<dbReference type="PANTHER" id="PTHR24034">
    <property type="entry name" value="EGF-LIKE DOMAIN-CONTAINING PROTEIN"/>
    <property type="match status" value="1"/>
</dbReference>
<evidence type="ECO:0000259" key="6">
    <source>
        <dbReference type="PROSITE" id="PS50026"/>
    </source>
</evidence>
<dbReference type="CDD" id="cd00054">
    <property type="entry name" value="EGF_CA"/>
    <property type="match status" value="2"/>
</dbReference>
<dbReference type="InterPro" id="IPR018097">
    <property type="entry name" value="EGF_Ca-bd_CS"/>
</dbReference>
<protein>
    <recommendedName>
        <fullName evidence="6">EGF-like domain-containing protein</fullName>
    </recommendedName>
</protein>
<evidence type="ECO:0000256" key="4">
    <source>
        <dbReference type="PROSITE-ProRule" id="PRU00076"/>
    </source>
</evidence>
<evidence type="ECO:0000313" key="8">
    <source>
        <dbReference type="Proteomes" id="UP001372834"/>
    </source>
</evidence>
<dbReference type="InterPro" id="IPR000152">
    <property type="entry name" value="EGF-type_Asp/Asn_hydroxyl_site"/>
</dbReference>
<dbReference type="Pfam" id="PF07645">
    <property type="entry name" value="EGF_CA"/>
    <property type="match status" value="3"/>
</dbReference>
<keyword evidence="1 4" id="KW-0245">EGF-like domain</keyword>
<organism evidence="7 8">
    <name type="scientific">Polyplax serrata</name>
    <name type="common">Common mouse louse</name>
    <dbReference type="NCBI Taxonomy" id="468196"/>
    <lineage>
        <taxon>Eukaryota</taxon>
        <taxon>Metazoa</taxon>
        <taxon>Ecdysozoa</taxon>
        <taxon>Arthropoda</taxon>
        <taxon>Hexapoda</taxon>
        <taxon>Insecta</taxon>
        <taxon>Pterygota</taxon>
        <taxon>Neoptera</taxon>
        <taxon>Paraneoptera</taxon>
        <taxon>Psocodea</taxon>
        <taxon>Troctomorpha</taxon>
        <taxon>Phthiraptera</taxon>
        <taxon>Anoplura</taxon>
        <taxon>Polyplacidae</taxon>
        <taxon>Polyplax</taxon>
    </lineage>
</organism>
<proteinExistence type="predicted"/>
<comment type="caution">
    <text evidence="4">Lacks conserved residue(s) required for the propagation of feature annotation.</text>
</comment>
<keyword evidence="3" id="KW-1015">Disulfide bond</keyword>
<gene>
    <name evidence="7" type="ORF">RUM43_003065</name>
</gene>
<dbReference type="Gene3D" id="2.10.25.10">
    <property type="entry name" value="Laminin"/>
    <property type="match status" value="4"/>
</dbReference>
<evidence type="ECO:0000256" key="5">
    <source>
        <dbReference type="SAM" id="MobiDB-lite"/>
    </source>
</evidence>
<dbReference type="InterPro" id="IPR000742">
    <property type="entry name" value="EGF"/>
</dbReference>
<feature type="compositionally biased region" description="Basic residues" evidence="5">
    <location>
        <begin position="155"/>
        <end position="170"/>
    </location>
</feature>
<dbReference type="PROSITE" id="PS00010">
    <property type="entry name" value="ASX_HYDROXYL"/>
    <property type="match status" value="1"/>
</dbReference>
<evidence type="ECO:0000313" key="7">
    <source>
        <dbReference type="EMBL" id="KAK6629248.1"/>
    </source>
</evidence>
<dbReference type="PROSITE" id="PS01186">
    <property type="entry name" value="EGF_2"/>
    <property type="match status" value="1"/>
</dbReference>
<feature type="region of interest" description="Disordered" evidence="5">
    <location>
        <begin position="56"/>
        <end position="79"/>
    </location>
</feature>
<name>A0AAN8PDV9_POLSC</name>
<dbReference type="SMART" id="SM00179">
    <property type="entry name" value="EGF_CA"/>
    <property type="match status" value="4"/>
</dbReference>
<feature type="domain" description="EGF-like" evidence="6">
    <location>
        <begin position="371"/>
        <end position="415"/>
    </location>
</feature>
<dbReference type="GO" id="GO:0005509">
    <property type="term" value="F:calcium ion binding"/>
    <property type="evidence" value="ECO:0007669"/>
    <property type="project" value="InterPro"/>
</dbReference>
<dbReference type="AlphaFoldDB" id="A0AAN8PDV9"/>
<dbReference type="SUPFAM" id="SSF57196">
    <property type="entry name" value="EGF/Laminin"/>
    <property type="match status" value="3"/>
</dbReference>
<dbReference type="InterPro" id="IPR049883">
    <property type="entry name" value="NOTCH1_EGF-like"/>
</dbReference>
<dbReference type="SMART" id="SM00181">
    <property type="entry name" value="EGF"/>
    <property type="match status" value="4"/>
</dbReference>
<keyword evidence="2" id="KW-0677">Repeat</keyword>
<feature type="region of interest" description="Disordered" evidence="5">
    <location>
        <begin position="132"/>
        <end position="177"/>
    </location>
</feature>
<comment type="caution">
    <text evidence="7">The sequence shown here is derived from an EMBL/GenBank/DDBJ whole genome shotgun (WGS) entry which is preliminary data.</text>
</comment>
<dbReference type="EMBL" id="JAWJWE010000036">
    <property type="protein sequence ID" value="KAK6629248.1"/>
    <property type="molecule type" value="Genomic_DNA"/>
</dbReference>
<accession>A0AAN8PDV9</accession>
<reference evidence="7 8" key="1">
    <citation type="submission" date="2023-10" db="EMBL/GenBank/DDBJ databases">
        <title>Genomes of two closely related lineages of the louse Polyplax serrata with different host specificities.</title>
        <authorList>
            <person name="Martinu J."/>
            <person name="Tarabai H."/>
            <person name="Stefka J."/>
            <person name="Hypsa V."/>
        </authorList>
    </citation>
    <scope>NUCLEOTIDE SEQUENCE [LARGE SCALE GENOMIC DNA]</scope>
    <source>
        <strain evidence="7">HR10_N</strain>
    </source>
</reference>
<dbReference type="Proteomes" id="UP001372834">
    <property type="component" value="Unassembled WGS sequence"/>
</dbReference>
<sequence>MEFPTLQKSKEGDRMTTAVSHNEKLMAQKFTSNIFQFSNKIGWDIPDEATTFSFEDNTSTTSNAPIERSTSSSDSFLQYDGTRHSSLPLRVVKSRDGKKEFTIKRSSFLYLSSPTTKHKRFKINRKKSINEINKSEQRIRPGWRTEQTSSPHGNLLRKKKRGRNNGRKKPEKNTDNEVHVFRPQHAMNLKKAEAIRSHPGGRKDTPTNATLEDLCSKMEDRCDHRCHVVNGKAVCLCFKGFKPVGLTKCSGETPSSVKEPTLRPITKVTSLFGHGREPLSLDKPTTPKNGVVLSLKAWKYGSINHGRLSFMKNGLRIGADSLTFLFFCTSRDVNECEVNNGGCNGKCVNTIGSRKCICGPGFRLVEGTCVDVNECLLRNGHGPCQNKCINTVGSYSCSCEGLPGTKLSSDKHTCEYPDECDPEAEGCSDSCIRVSGRTFCMCPDGFELGFDWKTCHDIDECSNLEDYDVECSQTECINTVGSYKCTTNNNTNLLA</sequence>
<feature type="compositionally biased region" description="Polar residues" evidence="5">
    <location>
        <begin position="56"/>
        <end position="76"/>
    </location>
</feature>
<dbReference type="InterPro" id="IPR001881">
    <property type="entry name" value="EGF-like_Ca-bd_dom"/>
</dbReference>
<evidence type="ECO:0000256" key="2">
    <source>
        <dbReference type="ARBA" id="ARBA00022737"/>
    </source>
</evidence>